<reference evidence="7 8" key="1">
    <citation type="submission" date="2014-08" db="EMBL/GenBank/DDBJ databases">
        <title>Genomic and Phenotypic Diversity of Colwellia psychrerythraea strains from Disparate Marine Basins.</title>
        <authorList>
            <person name="Techtmann S.M."/>
            <person name="Stelling S.C."/>
            <person name="Utturkar S.M."/>
            <person name="Alshibli N."/>
            <person name="Harris A."/>
            <person name="Brown S.D."/>
            <person name="Hazen T.C."/>
        </authorList>
    </citation>
    <scope>NUCLEOTIDE SEQUENCE [LARGE SCALE GENOMIC DNA]</scope>
    <source>
        <strain evidence="7 8">ND2E</strain>
    </source>
</reference>
<dbReference type="PROSITE" id="PS50005">
    <property type="entry name" value="TPR"/>
    <property type="match status" value="3"/>
</dbReference>
<proteinExistence type="predicted"/>
<feature type="region of interest" description="Disordered" evidence="3">
    <location>
        <begin position="232"/>
        <end position="253"/>
    </location>
</feature>
<feature type="repeat" description="TPR" evidence="2">
    <location>
        <begin position="645"/>
        <end position="678"/>
    </location>
</feature>
<evidence type="ECO:0000259" key="6">
    <source>
        <dbReference type="Pfam" id="PF13435"/>
    </source>
</evidence>
<dbReference type="InterPro" id="IPR011989">
    <property type="entry name" value="ARM-like"/>
</dbReference>
<dbReference type="InterPro" id="IPR019734">
    <property type="entry name" value="TPR_rpt"/>
</dbReference>
<dbReference type="PANTHER" id="PTHR35038">
    <property type="entry name" value="DISSIMILATORY SULFITE REDUCTASE SIRA"/>
    <property type="match status" value="1"/>
</dbReference>
<evidence type="ECO:0000313" key="7">
    <source>
        <dbReference type="EMBL" id="KGJ89636.1"/>
    </source>
</evidence>
<protein>
    <submittedName>
        <fullName evidence="7">Doubled CXXCH domain protein</fullName>
    </submittedName>
</protein>
<feature type="repeat" description="TPR" evidence="2">
    <location>
        <begin position="611"/>
        <end position="644"/>
    </location>
</feature>
<dbReference type="SUPFAM" id="SSF48452">
    <property type="entry name" value="TPR-like"/>
    <property type="match status" value="1"/>
</dbReference>
<dbReference type="SUPFAM" id="SSF48695">
    <property type="entry name" value="Multiheme cytochromes"/>
    <property type="match status" value="1"/>
</dbReference>
<dbReference type="PANTHER" id="PTHR35038:SF8">
    <property type="entry name" value="C-TYPE POLYHEME CYTOCHROME OMCC"/>
    <property type="match status" value="1"/>
</dbReference>
<dbReference type="InterPro" id="IPR011990">
    <property type="entry name" value="TPR-like_helical_dom_sf"/>
</dbReference>
<dbReference type="InterPro" id="IPR036280">
    <property type="entry name" value="Multihaem_cyt_sf"/>
</dbReference>
<evidence type="ECO:0000259" key="5">
    <source>
        <dbReference type="Pfam" id="PF09699"/>
    </source>
</evidence>
<dbReference type="Gene3D" id="1.25.40.10">
    <property type="entry name" value="Tetratricopeptide repeat domain"/>
    <property type="match status" value="2"/>
</dbReference>
<evidence type="ECO:0000256" key="4">
    <source>
        <dbReference type="SAM" id="SignalP"/>
    </source>
</evidence>
<dbReference type="EMBL" id="JQED01000040">
    <property type="protein sequence ID" value="KGJ89636.1"/>
    <property type="molecule type" value="Genomic_DNA"/>
</dbReference>
<dbReference type="InterPro" id="IPR051829">
    <property type="entry name" value="Multiheme_Cytochr_ET"/>
</dbReference>
<evidence type="ECO:0000256" key="3">
    <source>
        <dbReference type="SAM" id="MobiDB-lite"/>
    </source>
</evidence>
<feature type="chain" id="PRO_5001957266" evidence="4">
    <location>
        <begin position="40"/>
        <end position="789"/>
    </location>
</feature>
<keyword evidence="1 4" id="KW-0732">Signal</keyword>
<feature type="repeat" description="TPR" evidence="2">
    <location>
        <begin position="679"/>
        <end position="712"/>
    </location>
</feature>
<dbReference type="Gene3D" id="1.25.10.10">
    <property type="entry name" value="Leucine-rich Repeat Variant"/>
    <property type="match status" value="1"/>
</dbReference>
<sequence precursor="true">MYPLFSLKDKHYKMKLVPKLSIFVVLLCLNVLISSTVTAADFVGSKACINCHEQAYQDWQGSHHDMSMKHANNNSVLGDFDSVTLTSQNNQSEKLSTFFKKGSQFWVNIKGDDGKFHDYQIKYTFGYEPLQQYMVEFDDGRVQLIPFAWDSRTKAEGGQRWFNLYPEMTEKHQEFFWTNTGQNWNYMCADCHSTNVDKNFDIKTNTYNTTFSEINVACESCHGPAGKHLTWANQSNRSAKEKPKSKIEKQHGTMSLTDKGFSRDLSKSVQNWQVEDNKKTLTPKSIEASQQVIVCAQCHSRRTQISRNDHVKGNAFGERYLLDLISSTNYHPDGQVYNEDFVYGSFLQSKMYKNGVVCTDCHNPHTAELKLPIETLCLQCHQSESYASTQHHKHPENSTGAQCVNCHMPETTYMEVDARRDHGFHIPTPNLAQKLGTPDTCLSCHDDKNSQWSSSKVNAWYPNSSVEAEKDFVAVFSALNLALNEQQLQGVSSELSRIAQTISYASIIRASALTKMASVSNTNTIIAIARAAKNPDENIRLGAIEGAQNMAGAEKWRILSPLLNDNVLAVRVNAAFALASLWQNLSAPQKEQLSPALDEYIASQFFNNDRGFSHSNRGIIFAYQGQYDQAIKAFKQGMAIEKHFAQTYLNLSQVYYQRGENQKSIEILKQGISANPDDASLPYNLGLAYIRVKDKAKAAQALAIATQLAPQNSHYFYVYGLSLEQHKPSAAYGALYQAYQLSNNPQHLYALCEMQVRHQSGLAKQCLSQLQPLVPPAVIQRLTLQLNSN</sequence>
<dbReference type="GO" id="GO:0042597">
    <property type="term" value="C:periplasmic space"/>
    <property type="evidence" value="ECO:0007669"/>
    <property type="project" value="InterPro"/>
</dbReference>
<dbReference type="PATRIC" id="fig|28229.4.peg.2981"/>
<dbReference type="GO" id="GO:0042279">
    <property type="term" value="F:nitrite reductase (cytochrome, ammonia-forming) activity"/>
    <property type="evidence" value="ECO:0007669"/>
    <property type="project" value="InterPro"/>
</dbReference>
<dbReference type="Gene3D" id="1.10.1130.10">
    <property type="entry name" value="Flavocytochrome C3, Chain A"/>
    <property type="match status" value="2"/>
</dbReference>
<keyword evidence="2" id="KW-0802">TPR repeat</keyword>
<dbReference type="InterPro" id="IPR003321">
    <property type="entry name" value="Cyt_c552"/>
</dbReference>
<name>A0A099KH45_COLPS</name>
<feature type="domain" description="Cytochrome c-552/4" evidence="6">
    <location>
        <begin position="47"/>
        <end position="75"/>
    </location>
</feature>
<comment type="caution">
    <text evidence="7">The sequence shown here is derived from an EMBL/GenBank/DDBJ whole genome shotgun (WGS) entry which is preliminary data.</text>
</comment>
<organism evidence="7 8">
    <name type="scientific">Colwellia psychrerythraea</name>
    <name type="common">Vibrio psychroerythus</name>
    <dbReference type="NCBI Taxonomy" id="28229"/>
    <lineage>
        <taxon>Bacteria</taxon>
        <taxon>Pseudomonadati</taxon>
        <taxon>Pseudomonadota</taxon>
        <taxon>Gammaproteobacteria</taxon>
        <taxon>Alteromonadales</taxon>
        <taxon>Colwelliaceae</taxon>
        <taxon>Colwellia</taxon>
    </lineage>
</organism>
<dbReference type="Pfam" id="PF13435">
    <property type="entry name" value="Cytochrome_C554"/>
    <property type="match status" value="2"/>
</dbReference>
<feature type="signal peptide" evidence="4">
    <location>
        <begin position="1"/>
        <end position="39"/>
    </location>
</feature>
<dbReference type="InterPro" id="IPR023155">
    <property type="entry name" value="Cyt_c-552/4"/>
</dbReference>
<dbReference type="AlphaFoldDB" id="A0A099KH45"/>
<dbReference type="SMART" id="SM00028">
    <property type="entry name" value="TPR"/>
    <property type="match status" value="3"/>
</dbReference>
<evidence type="ECO:0000256" key="1">
    <source>
        <dbReference type="ARBA" id="ARBA00022729"/>
    </source>
</evidence>
<dbReference type="InterPro" id="IPR010177">
    <property type="entry name" value="Paired_CXXCH_1"/>
</dbReference>
<feature type="compositionally biased region" description="Basic and acidic residues" evidence="3">
    <location>
        <begin position="238"/>
        <end position="251"/>
    </location>
</feature>
<dbReference type="Proteomes" id="UP000029843">
    <property type="component" value="Unassembled WGS sequence"/>
</dbReference>
<evidence type="ECO:0000313" key="8">
    <source>
        <dbReference type="Proteomes" id="UP000029843"/>
    </source>
</evidence>
<feature type="domain" description="Doubled CXXCH motif" evidence="5">
    <location>
        <begin position="354"/>
        <end position="384"/>
    </location>
</feature>
<evidence type="ECO:0000256" key="2">
    <source>
        <dbReference type="PROSITE-ProRule" id="PRU00339"/>
    </source>
</evidence>
<gene>
    <name evidence="7" type="ORF">ND2E_3827</name>
</gene>
<dbReference type="Pfam" id="PF02335">
    <property type="entry name" value="Cytochrom_C552"/>
    <property type="match status" value="1"/>
</dbReference>
<accession>A0A099KH45</accession>
<dbReference type="Pfam" id="PF14559">
    <property type="entry name" value="TPR_19"/>
    <property type="match status" value="1"/>
</dbReference>
<dbReference type="Pfam" id="PF09699">
    <property type="entry name" value="Paired_CXXCH_1"/>
    <property type="match status" value="1"/>
</dbReference>
<feature type="domain" description="Cytochrome c-552/4" evidence="6">
    <location>
        <begin position="180"/>
        <end position="223"/>
    </location>
</feature>